<evidence type="ECO:0000256" key="1">
    <source>
        <dbReference type="ARBA" id="ARBA00007992"/>
    </source>
</evidence>
<keyword evidence="5" id="KW-0503">Monooxygenase</keyword>
<dbReference type="SUPFAM" id="SSF51905">
    <property type="entry name" value="FAD/NAD(P)-binding domain"/>
    <property type="match status" value="1"/>
</dbReference>
<accession>A0A319E914</accession>
<organism evidence="7 8">
    <name type="scientific">Aspergillus sclerotiicarbonarius (strain CBS 121057 / IBT 28362)</name>
    <dbReference type="NCBI Taxonomy" id="1448318"/>
    <lineage>
        <taxon>Eukaryota</taxon>
        <taxon>Fungi</taxon>
        <taxon>Dikarya</taxon>
        <taxon>Ascomycota</taxon>
        <taxon>Pezizomycotina</taxon>
        <taxon>Eurotiomycetes</taxon>
        <taxon>Eurotiomycetidae</taxon>
        <taxon>Eurotiales</taxon>
        <taxon>Aspergillaceae</taxon>
        <taxon>Aspergillus</taxon>
        <taxon>Aspergillus subgen. Circumdati</taxon>
    </lineage>
</organism>
<sequence>MPTLKKAIIIGAGPAGLAAALQLHRNNNIAITVYELRPEPVTIGGAIGIFPNGMRLLHRMGLYEALLARGSCVTHLEMHSLQNGDIAKVDMSSWAHQQTGFGYLRICRRDLQDVLLTAVAEEHLPVSYNKRIVSVTESPTDVTVTFSDGSTDTADILIGCDGIHSGVRRLHVDPSIVPEYSGIAGTQSIIQSTDLPDALKTHGNAFMTCNGLLAVMPCSAAGDQLFWFFSRETPIPHSESGEARDGWEERRQQEVAGYKDTIRQLIDSGKGEWRETLTEMVNRTEFIGFYPIFRLPLGGKWSTSRTVLLGDAAHAMQPHAGQGVSMALEDVFLLSRLLRDQERGLEDVFAKYEAIRRPRIMEISTLAAKNGRARRDVSSWRLWMKEYMAWATYGLYNRLGLESWGIGQRHLVYDIDQVEVAV</sequence>
<feature type="domain" description="FAD-binding" evidence="6">
    <location>
        <begin position="7"/>
        <end position="224"/>
    </location>
</feature>
<keyword evidence="2" id="KW-0285">Flavoprotein</keyword>
<keyword evidence="8" id="KW-1185">Reference proteome</keyword>
<dbReference type="InterPro" id="IPR002938">
    <property type="entry name" value="FAD-bd"/>
</dbReference>
<dbReference type="AlphaFoldDB" id="A0A319E914"/>
<name>A0A319E914_ASPSB</name>
<dbReference type="GO" id="GO:0071949">
    <property type="term" value="F:FAD binding"/>
    <property type="evidence" value="ECO:0007669"/>
    <property type="project" value="InterPro"/>
</dbReference>
<dbReference type="PRINTS" id="PR00420">
    <property type="entry name" value="RNGMNOXGNASE"/>
</dbReference>
<dbReference type="PANTHER" id="PTHR13789">
    <property type="entry name" value="MONOOXYGENASE"/>
    <property type="match status" value="1"/>
</dbReference>
<proteinExistence type="inferred from homology"/>
<reference evidence="7 8" key="1">
    <citation type="submission" date="2018-02" db="EMBL/GenBank/DDBJ databases">
        <title>The genomes of Aspergillus section Nigri reveals drivers in fungal speciation.</title>
        <authorList>
            <consortium name="DOE Joint Genome Institute"/>
            <person name="Vesth T.C."/>
            <person name="Nybo J."/>
            <person name="Theobald S."/>
            <person name="Brandl J."/>
            <person name="Frisvad J.C."/>
            <person name="Nielsen K.F."/>
            <person name="Lyhne E.K."/>
            <person name="Kogle M.E."/>
            <person name="Kuo A."/>
            <person name="Riley R."/>
            <person name="Clum A."/>
            <person name="Nolan M."/>
            <person name="Lipzen A."/>
            <person name="Salamov A."/>
            <person name="Henrissat B."/>
            <person name="Wiebenga A."/>
            <person name="De vries R.P."/>
            <person name="Grigoriev I.V."/>
            <person name="Mortensen U.H."/>
            <person name="Andersen M.R."/>
            <person name="Baker S.E."/>
        </authorList>
    </citation>
    <scope>NUCLEOTIDE SEQUENCE [LARGE SCALE GENOMIC DNA]</scope>
    <source>
        <strain evidence="7 8">CBS 121057</strain>
    </source>
</reference>
<evidence type="ECO:0000313" key="8">
    <source>
        <dbReference type="Proteomes" id="UP000248423"/>
    </source>
</evidence>
<evidence type="ECO:0000256" key="2">
    <source>
        <dbReference type="ARBA" id="ARBA00022630"/>
    </source>
</evidence>
<dbReference type="InterPro" id="IPR050493">
    <property type="entry name" value="FAD-dep_Monooxygenase_BioMet"/>
</dbReference>
<evidence type="ECO:0000259" key="6">
    <source>
        <dbReference type="Pfam" id="PF01494"/>
    </source>
</evidence>
<evidence type="ECO:0000256" key="5">
    <source>
        <dbReference type="ARBA" id="ARBA00023033"/>
    </source>
</evidence>
<dbReference type="EMBL" id="KZ826354">
    <property type="protein sequence ID" value="PYI05910.1"/>
    <property type="molecule type" value="Genomic_DNA"/>
</dbReference>
<dbReference type="VEuPathDB" id="FungiDB:BO78DRAFT_397763"/>
<evidence type="ECO:0000256" key="4">
    <source>
        <dbReference type="ARBA" id="ARBA00023002"/>
    </source>
</evidence>
<evidence type="ECO:0000256" key="3">
    <source>
        <dbReference type="ARBA" id="ARBA00022827"/>
    </source>
</evidence>
<feature type="domain" description="FAD-binding" evidence="6">
    <location>
        <begin position="300"/>
        <end position="363"/>
    </location>
</feature>
<dbReference type="Gene3D" id="3.50.50.60">
    <property type="entry name" value="FAD/NAD(P)-binding domain"/>
    <property type="match status" value="1"/>
</dbReference>
<keyword evidence="4" id="KW-0560">Oxidoreductase</keyword>
<gene>
    <name evidence="7" type="ORF">BO78DRAFT_397763</name>
</gene>
<dbReference type="OrthoDB" id="16820at2759"/>
<dbReference type="Proteomes" id="UP000248423">
    <property type="component" value="Unassembled WGS sequence"/>
</dbReference>
<dbReference type="GO" id="GO:0004497">
    <property type="term" value="F:monooxygenase activity"/>
    <property type="evidence" value="ECO:0007669"/>
    <property type="project" value="UniProtKB-KW"/>
</dbReference>
<dbReference type="Pfam" id="PF01494">
    <property type="entry name" value="FAD_binding_3"/>
    <property type="match status" value="2"/>
</dbReference>
<protein>
    <submittedName>
        <fullName evidence="7">Salicylate hydroxylase</fullName>
    </submittedName>
</protein>
<comment type="similarity">
    <text evidence="1">Belongs to the paxM FAD-dependent monooxygenase family.</text>
</comment>
<dbReference type="STRING" id="1448318.A0A319E914"/>
<dbReference type="InterPro" id="IPR036188">
    <property type="entry name" value="FAD/NAD-bd_sf"/>
</dbReference>
<evidence type="ECO:0000313" key="7">
    <source>
        <dbReference type="EMBL" id="PYI05910.1"/>
    </source>
</evidence>
<dbReference type="PANTHER" id="PTHR13789:SF309">
    <property type="entry name" value="PUTATIVE (AFU_ORTHOLOGUE AFUA_6G14510)-RELATED"/>
    <property type="match status" value="1"/>
</dbReference>
<keyword evidence="3" id="KW-0274">FAD</keyword>